<dbReference type="SMART" id="SM00232">
    <property type="entry name" value="JAB_MPN"/>
    <property type="match status" value="1"/>
</dbReference>
<dbReference type="PANTHER" id="PTHR10540">
    <property type="entry name" value="EUKARYOTIC TRANSLATION INITIATION FACTOR 3 SUBUNIT F-RELATED"/>
    <property type="match status" value="1"/>
</dbReference>
<dbReference type="PANTHER" id="PTHR10540:SF6">
    <property type="entry name" value="EUKARYOTIC TRANSLATION INITIATION FACTOR 3 SUBUNIT F"/>
    <property type="match status" value="1"/>
</dbReference>
<dbReference type="Pfam" id="PF01398">
    <property type="entry name" value="JAB"/>
    <property type="match status" value="1"/>
</dbReference>
<proteinExistence type="predicted"/>
<dbReference type="InterPro" id="IPR037518">
    <property type="entry name" value="MPN"/>
</dbReference>
<keyword evidence="4" id="KW-1185">Reference proteome</keyword>
<dbReference type="STRING" id="33097.A0A150GSE2"/>
<dbReference type="GO" id="GO:0071541">
    <property type="term" value="C:eukaryotic translation initiation factor 3 complex, eIF3m"/>
    <property type="evidence" value="ECO:0007669"/>
    <property type="project" value="TreeGrafter"/>
</dbReference>
<dbReference type="PROSITE" id="PS50249">
    <property type="entry name" value="MPN"/>
    <property type="match status" value="1"/>
</dbReference>
<gene>
    <name evidence="3" type="ORF">GPECTOR_9g653</name>
</gene>
<dbReference type="CDD" id="cd08064">
    <property type="entry name" value="MPN_eIF3f"/>
    <property type="match status" value="1"/>
</dbReference>
<name>A0A150GSE2_GONPE</name>
<feature type="region of interest" description="Disordered" evidence="1">
    <location>
        <begin position="178"/>
        <end position="199"/>
    </location>
</feature>
<evidence type="ECO:0000313" key="4">
    <source>
        <dbReference type="Proteomes" id="UP000075714"/>
    </source>
</evidence>
<evidence type="ECO:0000313" key="3">
    <source>
        <dbReference type="EMBL" id="KXZ52608.1"/>
    </source>
</evidence>
<dbReference type="AlphaFoldDB" id="A0A150GSE2"/>
<dbReference type="GO" id="GO:0031369">
    <property type="term" value="F:translation initiation factor binding"/>
    <property type="evidence" value="ECO:0007669"/>
    <property type="project" value="InterPro"/>
</dbReference>
<accession>A0A150GSE2</accession>
<evidence type="ECO:0000259" key="2">
    <source>
        <dbReference type="PROSITE" id="PS50249"/>
    </source>
</evidence>
<evidence type="ECO:0000256" key="1">
    <source>
        <dbReference type="SAM" id="MobiDB-lite"/>
    </source>
</evidence>
<reference evidence="4" key="1">
    <citation type="journal article" date="2016" name="Nat. Commun.">
        <title>The Gonium pectorale genome demonstrates co-option of cell cycle regulation during the evolution of multicellularity.</title>
        <authorList>
            <person name="Hanschen E.R."/>
            <person name="Marriage T.N."/>
            <person name="Ferris P.J."/>
            <person name="Hamaji T."/>
            <person name="Toyoda A."/>
            <person name="Fujiyama A."/>
            <person name="Neme R."/>
            <person name="Noguchi H."/>
            <person name="Minakuchi Y."/>
            <person name="Suzuki M."/>
            <person name="Kawai-Toyooka H."/>
            <person name="Smith D.R."/>
            <person name="Sparks H."/>
            <person name="Anderson J."/>
            <person name="Bakaric R."/>
            <person name="Luria V."/>
            <person name="Karger A."/>
            <person name="Kirschner M.W."/>
            <person name="Durand P.M."/>
            <person name="Michod R.E."/>
            <person name="Nozaki H."/>
            <person name="Olson B.J."/>
        </authorList>
    </citation>
    <scope>NUCLEOTIDE SEQUENCE [LARGE SCALE GENOMIC DNA]</scope>
    <source>
        <strain evidence="4">NIES-2863</strain>
    </source>
</reference>
<dbReference type="Gene3D" id="3.40.140.10">
    <property type="entry name" value="Cytidine Deaminase, domain 2"/>
    <property type="match status" value="1"/>
</dbReference>
<dbReference type="Proteomes" id="UP000075714">
    <property type="component" value="Unassembled WGS sequence"/>
</dbReference>
<dbReference type="InterPro" id="IPR000555">
    <property type="entry name" value="JAMM/MPN+_dom"/>
</dbReference>
<dbReference type="EMBL" id="LSYV01000010">
    <property type="protein sequence ID" value="KXZ52608.1"/>
    <property type="molecule type" value="Genomic_DNA"/>
</dbReference>
<dbReference type="GO" id="GO:0008237">
    <property type="term" value="F:metallopeptidase activity"/>
    <property type="evidence" value="ECO:0007669"/>
    <property type="project" value="InterPro"/>
</dbReference>
<dbReference type="GO" id="GO:0003743">
    <property type="term" value="F:translation initiation factor activity"/>
    <property type="evidence" value="ECO:0007669"/>
    <property type="project" value="InterPro"/>
</dbReference>
<dbReference type="InterPro" id="IPR027531">
    <property type="entry name" value="eIF3f"/>
</dbReference>
<dbReference type="OrthoDB" id="25498at2759"/>
<sequence length="254" mass="28030">MASSVLLPGVSNLSVKVHPVVLLSICDAYIRRKEHQDRVIGTLLGVVVDNVIEVKNCYVVPHNESSDQVLVDLNHHKTMFDMLQKVAPHEVIVGWFATGADLYNSDPLIQEFYNKESTHPVHLVVDTTLKDNKFSIKAYLSRPLAFGDKQLATEFVQLPCDTIVSDIERVGAELMLTGLNDPSPESKRETANKSFSDEGETLQGSMARLADLVARASDYVQNVVDAMMVTYLSDLLRAHVALAERLGTAALPIM</sequence>
<organism evidence="3 4">
    <name type="scientific">Gonium pectorale</name>
    <name type="common">Green alga</name>
    <dbReference type="NCBI Taxonomy" id="33097"/>
    <lineage>
        <taxon>Eukaryota</taxon>
        <taxon>Viridiplantae</taxon>
        <taxon>Chlorophyta</taxon>
        <taxon>core chlorophytes</taxon>
        <taxon>Chlorophyceae</taxon>
        <taxon>CS clade</taxon>
        <taxon>Chlamydomonadales</taxon>
        <taxon>Volvocaceae</taxon>
        <taxon>Gonium</taxon>
    </lineage>
</organism>
<feature type="domain" description="MPN" evidence="2">
    <location>
        <begin position="15"/>
        <end position="145"/>
    </location>
</feature>
<protein>
    <recommendedName>
        <fullName evidence="2">MPN domain-containing protein</fullName>
    </recommendedName>
</protein>
<comment type="caution">
    <text evidence="3">The sequence shown here is derived from an EMBL/GenBank/DDBJ whole genome shotgun (WGS) entry which is preliminary data.</text>
</comment>